<name>A0ABD1XW89_9MARC</name>
<feature type="region of interest" description="Disordered" evidence="1">
    <location>
        <begin position="40"/>
        <end position="275"/>
    </location>
</feature>
<accession>A0ABD1XW89</accession>
<evidence type="ECO:0000256" key="1">
    <source>
        <dbReference type="SAM" id="MobiDB-lite"/>
    </source>
</evidence>
<feature type="compositionally biased region" description="Basic and acidic residues" evidence="1">
    <location>
        <begin position="46"/>
        <end position="71"/>
    </location>
</feature>
<gene>
    <name evidence="2" type="ORF">R1flu_023495</name>
</gene>
<dbReference type="EMBL" id="JBHFFA010000007">
    <property type="protein sequence ID" value="KAL2611803.1"/>
    <property type="molecule type" value="Genomic_DNA"/>
</dbReference>
<reference evidence="2 3" key="1">
    <citation type="submission" date="2024-09" db="EMBL/GenBank/DDBJ databases">
        <title>Chromosome-scale assembly of Riccia fluitans.</title>
        <authorList>
            <person name="Paukszto L."/>
            <person name="Sawicki J."/>
            <person name="Karawczyk K."/>
            <person name="Piernik-Szablinska J."/>
            <person name="Szczecinska M."/>
            <person name="Mazdziarz M."/>
        </authorList>
    </citation>
    <scope>NUCLEOTIDE SEQUENCE [LARGE SCALE GENOMIC DNA]</scope>
    <source>
        <strain evidence="2">Rf_01</strain>
        <tissue evidence="2">Aerial parts of the thallus</tissue>
    </source>
</reference>
<protein>
    <submittedName>
        <fullName evidence="2">Uncharacterized protein</fullName>
    </submittedName>
</protein>
<dbReference type="AlphaFoldDB" id="A0ABD1XW89"/>
<feature type="compositionally biased region" description="Basic and acidic residues" evidence="1">
    <location>
        <begin position="94"/>
        <end position="246"/>
    </location>
</feature>
<organism evidence="2 3">
    <name type="scientific">Riccia fluitans</name>
    <dbReference type="NCBI Taxonomy" id="41844"/>
    <lineage>
        <taxon>Eukaryota</taxon>
        <taxon>Viridiplantae</taxon>
        <taxon>Streptophyta</taxon>
        <taxon>Embryophyta</taxon>
        <taxon>Marchantiophyta</taxon>
        <taxon>Marchantiopsida</taxon>
        <taxon>Marchantiidae</taxon>
        <taxon>Marchantiales</taxon>
        <taxon>Ricciaceae</taxon>
        <taxon>Riccia</taxon>
    </lineage>
</organism>
<evidence type="ECO:0000313" key="3">
    <source>
        <dbReference type="Proteomes" id="UP001605036"/>
    </source>
</evidence>
<proteinExistence type="predicted"/>
<feature type="compositionally biased region" description="Basic and acidic residues" evidence="1">
    <location>
        <begin position="255"/>
        <end position="275"/>
    </location>
</feature>
<evidence type="ECO:0000313" key="2">
    <source>
        <dbReference type="EMBL" id="KAL2611803.1"/>
    </source>
</evidence>
<dbReference type="Proteomes" id="UP001605036">
    <property type="component" value="Unassembled WGS sequence"/>
</dbReference>
<keyword evidence="3" id="KW-1185">Reference proteome</keyword>
<sequence>MLRAKKMEPGNGERYVNTEIIPLMRKKDLSDGALKMIELPPGEQIEEARSELPKLLEEYDDRGGATGERGRQWRSHTAAGDRKGAAGTMDSDEKDGGRRDGHQRSSDMKSSRDGHEGTSDRYEDERHERYGREPELRSRVRVEGSDRERNRDKDRAEYEERVRFDSDRARHRYDPDRSRPEREKRQRTETYRSNRDDEKRDRSHLRMEIGRKRRKNDRDESRDYGRQVEGRDFSRVKDGEPGRNAEDSDIPPGTRNKESSGIEDNREFVCGGRRESLQEKIIMSLKSGV</sequence>
<comment type="caution">
    <text evidence="2">The sequence shown here is derived from an EMBL/GenBank/DDBJ whole genome shotgun (WGS) entry which is preliminary data.</text>
</comment>